<feature type="region of interest" description="Disordered" evidence="1">
    <location>
        <begin position="1"/>
        <end position="51"/>
    </location>
</feature>
<name>A0A0V8JFA9_9BACL</name>
<evidence type="ECO:0000313" key="4">
    <source>
        <dbReference type="Proteomes" id="UP000054099"/>
    </source>
</evidence>
<dbReference type="OrthoDB" id="2973247at2"/>
<dbReference type="RefSeq" id="WP_061970736.1">
    <property type="nucleotide sequence ID" value="NZ_FMAV01000001.1"/>
</dbReference>
<keyword evidence="2" id="KW-1133">Transmembrane helix</keyword>
<evidence type="ECO:0000256" key="2">
    <source>
        <dbReference type="SAM" id="Phobius"/>
    </source>
</evidence>
<proteinExistence type="predicted"/>
<dbReference type="Proteomes" id="UP000054099">
    <property type="component" value="Unassembled WGS sequence"/>
</dbReference>
<keyword evidence="4" id="KW-1185">Reference proteome</keyword>
<dbReference type="AlphaFoldDB" id="A0A0V8JFA9"/>
<keyword evidence="2" id="KW-0812">Transmembrane</keyword>
<evidence type="ECO:0000256" key="1">
    <source>
        <dbReference type="SAM" id="MobiDB-lite"/>
    </source>
</evidence>
<evidence type="ECO:0000313" key="3">
    <source>
        <dbReference type="EMBL" id="KSU85612.1"/>
    </source>
</evidence>
<sequence length="98" mass="11250">MKNVSEETGLIQDRPLPSRKEFHQRKAKRINGTQAGEKTPPAPSTPEKKKRLPLTRSLLLAFMLLVVFILTYNLWFPKVMNPINGKDDVQKVQIESHN</sequence>
<comment type="caution">
    <text evidence="3">The sequence shown here is derived from an EMBL/GenBank/DDBJ whole genome shotgun (WGS) entry which is preliminary data.</text>
</comment>
<gene>
    <name evidence="3" type="ORF">AS030_08985</name>
</gene>
<organism evidence="3 4">
    <name type="scientific">Fictibacillus enclensis</name>
    <dbReference type="NCBI Taxonomy" id="1017270"/>
    <lineage>
        <taxon>Bacteria</taxon>
        <taxon>Bacillati</taxon>
        <taxon>Bacillota</taxon>
        <taxon>Bacilli</taxon>
        <taxon>Bacillales</taxon>
        <taxon>Fictibacillaceae</taxon>
        <taxon>Fictibacillus</taxon>
    </lineage>
</organism>
<protein>
    <submittedName>
        <fullName evidence="3">Uncharacterized protein</fullName>
    </submittedName>
</protein>
<reference evidence="3 4" key="1">
    <citation type="journal article" date="2014" name="Antonie Van Leeuwenhoek">
        <title>Fictibacillus enclensis sp. nov., isolated from marine sediment.</title>
        <authorList>
            <person name="Dastager S.G."/>
            <person name="Mawlankar R."/>
            <person name="Srinivasan K."/>
            <person name="Tang S.K."/>
            <person name="Lee J.C."/>
            <person name="Ramana V.V."/>
            <person name="Shouche Y.S."/>
        </authorList>
    </citation>
    <scope>NUCLEOTIDE SEQUENCE [LARGE SCALE GENOMIC DNA]</scope>
    <source>
        <strain evidence="3 4">NIO-1003</strain>
    </source>
</reference>
<dbReference type="EMBL" id="LNQN01000001">
    <property type="protein sequence ID" value="KSU85612.1"/>
    <property type="molecule type" value="Genomic_DNA"/>
</dbReference>
<accession>A0A0V8JFA9</accession>
<keyword evidence="2" id="KW-0472">Membrane</keyword>
<feature type="transmembrane region" description="Helical" evidence="2">
    <location>
        <begin position="58"/>
        <end position="76"/>
    </location>
</feature>